<name>A0ABR6BBL2_9PSEU</name>
<reference evidence="2 3" key="1">
    <citation type="submission" date="2020-08" db="EMBL/GenBank/DDBJ databases">
        <title>Genomic Encyclopedia of Archaeal and Bacterial Type Strains, Phase II (KMG-II): from individual species to whole genera.</title>
        <authorList>
            <person name="Goeker M."/>
        </authorList>
    </citation>
    <scope>NUCLEOTIDE SEQUENCE [LARGE SCALE GENOMIC DNA]</scope>
    <source>
        <strain evidence="2 3">DSM 43850</strain>
    </source>
</reference>
<comment type="caution">
    <text evidence="2">The sequence shown here is derived from an EMBL/GenBank/DDBJ whole genome shotgun (WGS) entry which is preliminary data.</text>
</comment>
<organism evidence="2 3">
    <name type="scientific">Kutzneria viridogrisea</name>
    <dbReference type="NCBI Taxonomy" id="47990"/>
    <lineage>
        <taxon>Bacteria</taxon>
        <taxon>Bacillati</taxon>
        <taxon>Actinomycetota</taxon>
        <taxon>Actinomycetes</taxon>
        <taxon>Pseudonocardiales</taxon>
        <taxon>Pseudonocardiaceae</taxon>
        <taxon>Kutzneria</taxon>
    </lineage>
</organism>
<evidence type="ECO:0000313" key="3">
    <source>
        <dbReference type="Proteomes" id="UP000517916"/>
    </source>
</evidence>
<sequence>MTTSKAPSVTPSTTKAPEPTPSTTRAVAQG</sequence>
<keyword evidence="3" id="KW-1185">Reference proteome</keyword>
<proteinExistence type="predicted"/>
<protein>
    <submittedName>
        <fullName evidence="2">Uncharacterized protein</fullName>
    </submittedName>
</protein>
<evidence type="ECO:0000256" key="1">
    <source>
        <dbReference type="SAM" id="MobiDB-lite"/>
    </source>
</evidence>
<gene>
    <name evidence="2" type="ORF">BC739_001455</name>
</gene>
<accession>A0ABR6BBL2</accession>
<evidence type="ECO:0000313" key="2">
    <source>
        <dbReference type="EMBL" id="MBA8924258.1"/>
    </source>
</evidence>
<dbReference type="Proteomes" id="UP000517916">
    <property type="component" value="Unassembled WGS sequence"/>
</dbReference>
<dbReference type="EMBL" id="JACJID010000001">
    <property type="protein sequence ID" value="MBA8924258.1"/>
    <property type="molecule type" value="Genomic_DNA"/>
</dbReference>
<feature type="region of interest" description="Disordered" evidence="1">
    <location>
        <begin position="1"/>
        <end position="30"/>
    </location>
</feature>